<dbReference type="GO" id="GO:0030552">
    <property type="term" value="F:cAMP binding"/>
    <property type="evidence" value="ECO:0007669"/>
    <property type="project" value="UniProtKB-KW"/>
</dbReference>
<dbReference type="InterPro" id="IPR050503">
    <property type="entry name" value="cAMP-dep_PK_reg_su-like"/>
</dbReference>
<dbReference type="OrthoDB" id="417078at2759"/>
<keyword evidence="5" id="KW-0547">Nucleotide-binding</keyword>
<dbReference type="SUPFAM" id="SSF47391">
    <property type="entry name" value="Dimerization-anchoring domain of cAMP-dependent PK regulatory subunit"/>
    <property type="match status" value="1"/>
</dbReference>
<dbReference type="InterPro" id="IPR003117">
    <property type="entry name" value="cAMP_dep_PK_reg_su_I/II_a/b"/>
</dbReference>
<keyword evidence="3" id="KW-0116">cAMP-binding</keyword>
<dbReference type="AlphaFoldDB" id="A0A8E0VPI6"/>
<reference evidence="9" key="1">
    <citation type="submission" date="2019-05" db="EMBL/GenBank/DDBJ databases">
        <title>Annotation for the trematode Fasciolopsis buski.</title>
        <authorList>
            <person name="Choi Y.-J."/>
        </authorList>
    </citation>
    <scope>NUCLEOTIDE SEQUENCE</scope>
    <source>
        <strain evidence="9">HT</strain>
        <tissue evidence="9">Whole worm</tissue>
    </source>
</reference>
<dbReference type="Gene3D" id="2.60.120.10">
    <property type="entry name" value="Jelly Rolls"/>
    <property type="match status" value="1"/>
</dbReference>
<comment type="similarity">
    <text evidence="1">Belongs to the cAMP-dependent kinase regulatory chain family.</text>
</comment>
<dbReference type="CDD" id="cd12097">
    <property type="entry name" value="DD_RI_PKA"/>
    <property type="match status" value="1"/>
</dbReference>
<feature type="domain" description="Cyclic nucleotide-binding" evidence="8">
    <location>
        <begin position="257"/>
        <end position="304"/>
    </location>
</feature>
<keyword evidence="4" id="KW-0677">Repeat</keyword>
<dbReference type="Gene3D" id="1.20.890.10">
    <property type="entry name" value="cAMP-dependent protein kinase regulatory subunit, dimerization-anchoring domain"/>
    <property type="match status" value="1"/>
</dbReference>
<dbReference type="PRINTS" id="PR00103">
    <property type="entry name" value="CAMPKINASE"/>
</dbReference>
<evidence type="ECO:0000256" key="1">
    <source>
        <dbReference type="ARBA" id="ARBA00005753"/>
    </source>
</evidence>
<keyword evidence="10" id="KW-1185">Reference proteome</keyword>
<dbReference type="SMART" id="SM00394">
    <property type="entry name" value="RIIa"/>
    <property type="match status" value="1"/>
</dbReference>
<dbReference type="Pfam" id="PF02197">
    <property type="entry name" value="RIIa"/>
    <property type="match status" value="1"/>
</dbReference>
<name>A0A8E0VPI6_9TREM</name>
<feature type="region of interest" description="Disordered" evidence="7">
    <location>
        <begin position="56"/>
        <end position="101"/>
    </location>
</feature>
<dbReference type="CDD" id="cd00038">
    <property type="entry name" value="CAP_ED"/>
    <property type="match status" value="1"/>
</dbReference>
<dbReference type="PROSITE" id="PS00888">
    <property type="entry name" value="CNMP_BINDING_1"/>
    <property type="match status" value="1"/>
</dbReference>
<dbReference type="InterPro" id="IPR018488">
    <property type="entry name" value="cNMP-bd_CS"/>
</dbReference>
<gene>
    <name evidence="9" type="ORF">FBUS_04844</name>
</gene>
<evidence type="ECO:0000256" key="3">
    <source>
        <dbReference type="ARBA" id="ARBA00022566"/>
    </source>
</evidence>
<organism evidence="9 10">
    <name type="scientific">Fasciolopsis buskii</name>
    <dbReference type="NCBI Taxonomy" id="27845"/>
    <lineage>
        <taxon>Eukaryota</taxon>
        <taxon>Metazoa</taxon>
        <taxon>Spiralia</taxon>
        <taxon>Lophotrochozoa</taxon>
        <taxon>Platyhelminthes</taxon>
        <taxon>Trematoda</taxon>
        <taxon>Digenea</taxon>
        <taxon>Plagiorchiida</taxon>
        <taxon>Echinostomata</taxon>
        <taxon>Echinostomatoidea</taxon>
        <taxon>Fasciolidae</taxon>
        <taxon>Fasciolopsis</taxon>
    </lineage>
</organism>
<evidence type="ECO:0000256" key="2">
    <source>
        <dbReference type="ARBA" id="ARBA00022553"/>
    </source>
</evidence>
<dbReference type="GO" id="GO:0034236">
    <property type="term" value="F:protein kinase A catalytic subunit binding"/>
    <property type="evidence" value="ECO:0007669"/>
    <property type="project" value="TreeGrafter"/>
</dbReference>
<dbReference type="InterPro" id="IPR000595">
    <property type="entry name" value="cNMP-bd_dom"/>
</dbReference>
<sequence>MDDEVFIREVEDYVKQHGIHELLRDSIVNLCLYRPADPISYLREYFHNLELSQSSRYHQHPCPSVPTHEPCTDTRAAPSGRDLDPRNGSSSGPSAKQIPRRSSIGNTCVEFQVVGDSSNQSTVELGAVDRNHADVETNHEPNTAAAVDSFGGGNSRVRTDQPRSLNVDVAPFAGVGDSVSVAADEGNVEAASSSGTSNLMTFSPSGSLGLTKRRSRRGAVSGEVYTEEDAASYVKKVVPKDYKTMTALSKAIAKNVLFSHLDETERSDIFDAMFPVHRNPGDVIIQQGDEGDNFYIIDQGEVDVSFTPELLLTVTPPVCFLISCDVSKGSIFSIPEKP</sequence>
<evidence type="ECO:0000259" key="8">
    <source>
        <dbReference type="PROSITE" id="PS50042"/>
    </source>
</evidence>
<dbReference type="PANTHER" id="PTHR11635">
    <property type="entry name" value="CAMP-DEPENDENT PROTEIN KINASE REGULATORY CHAIN"/>
    <property type="match status" value="1"/>
</dbReference>
<dbReference type="EMBL" id="LUCM01001088">
    <property type="protein sequence ID" value="KAA0199506.1"/>
    <property type="molecule type" value="Genomic_DNA"/>
</dbReference>
<proteinExistence type="inferred from homology"/>
<evidence type="ECO:0000256" key="7">
    <source>
        <dbReference type="SAM" id="MobiDB-lite"/>
    </source>
</evidence>
<keyword evidence="6" id="KW-0114">cAMP</keyword>
<dbReference type="Proteomes" id="UP000728185">
    <property type="component" value="Unassembled WGS sequence"/>
</dbReference>
<comment type="caution">
    <text evidence="9">The sequence shown here is derived from an EMBL/GenBank/DDBJ whole genome shotgun (WGS) entry which is preliminary data.</text>
</comment>
<dbReference type="SUPFAM" id="SSF51206">
    <property type="entry name" value="cAMP-binding domain-like"/>
    <property type="match status" value="1"/>
</dbReference>
<evidence type="ECO:0000256" key="4">
    <source>
        <dbReference type="ARBA" id="ARBA00022737"/>
    </source>
</evidence>
<dbReference type="GO" id="GO:0004862">
    <property type="term" value="F:cAMP-dependent protein kinase inhibitor activity"/>
    <property type="evidence" value="ECO:0007669"/>
    <property type="project" value="TreeGrafter"/>
</dbReference>
<dbReference type="GO" id="GO:0005829">
    <property type="term" value="C:cytosol"/>
    <property type="evidence" value="ECO:0007669"/>
    <property type="project" value="TreeGrafter"/>
</dbReference>
<dbReference type="PANTHER" id="PTHR11635:SF152">
    <property type="entry name" value="CAMP-DEPENDENT PROTEIN KINASE TYPE I REGULATORY SUBUNIT-RELATED"/>
    <property type="match status" value="1"/>
</dbReference>
<keyword evidence="2" id="KW-0597">Phosphoprotein</keyword>
<protein>
    <submittedName>
        <fullName evidence="9">cAMP-dependent protein kinase type I-beta regulatory subunit</fullName>
    </submittedName>
</protein>
<evidence type="ECO:0000256" key="5">
    <source>
        <dbReference type="ARBA" id="ARBA00022741"/>
    </source>
</evidence>
<evidence type="ECO:0000256" key="6">
    <source>
        <dbReference type="ARBA" id="ARBA00023149"/>
    </source>
</evidence>
<evidence type="ECO:0000313" key="10">
    <source>
        <dbReference type="Proteomes" id="UP000728185"/>
    </source>
</evidence>
<dbReference type="GO" id="GO:0005952">
    <property type="term" value="C:cAMP-dependent protein kinase complex"/>
    <property type="evidence" value="ECO:0007669"/>
    <property type="project" value="InterPro"/>
</dbReference>
<dbReference type="InterPro" id="IPR014710">
    <property type="entry name" value="RmlC-like_jellyroll"/>
</dbReference>
<accession>A0A8E0VPI6</accession>
<dbReference type="InterPro" id="IPR018490">
    <property type="entry name" value="cNMP-bd_dom_sf"/>
</dbReference>
<evidence type="ECO:0000313" key="9">
    <source>
        <dbReference type="EMBL" id="KAA0199506.1"/>
    </source>
</evidence>
<dbReference type="PROSITE" id="PS50042">
    <property type="entry name" value="CNMP_BINDING_3"/>
    <property type="match status" value="1"/>
</dbReference>